<dbReference type="EMBL" id="GDJX01020687">
    <property type="protein sequence ID" value="JAT47249.1"/>
    <property type="molecule type" value="Transcribed_RNA"/>
</dbReference>
<protein>
    <submittedName>
        <fullName evidence="3">Allograft inflammatory factor 1</fullName>
    </submittedName>
</protein>
<keyword evidence="2" id="KW-0472">Membrane</keyword>
<dbReference type="AlphaFoldDB" id="A0A1D1XXW9"/>
<dbReference type="PANTHER" id="PTHR39104">
    <property type="entry name" value="AMINO ACID-LIGASE"/>
    <property type="match status" value="1"/>
</dbReference>
<evidence type="ECO:0000256" key="2">
    <source>
        <dbReference type="SAM" id="Phobius"/>
    </source>
</evidence>
<sequence length="314" mass="34064">TICQRGTTSRVLDTSRNHRNRHRRDRVHRVFCFCFCSLSVCVVLLICPLVRMMHCAISNSSTIKLVLCASPATTAPTSAGIEGGGKLACFHVREGWEESWVDIGAIGRALGLDPASVRLNGYLLGTRGPDHVSASLTWSSLLSFFSSRGLPTGRGGGGGRGGQIADGPIVVQGKPGEASPGSFPGDQNLSGSFYHYDLTNECHHQAGGKKRWVFHEGSPLKKEKINQSRSPMPEDEEDIVVNSVYSMKRKLNPDDDGLTEKRRKTEVGSGPHDGKASLPTCNLITGSALNCVMVHQKRAREDELVTTLPRKKAM</sequence>
<feature type="transmembrane region" description="Helical" evidence="2">
    <location>
        <begin position="30"/>
        <end position="53"/>
    </location>
</feature>
<proteinExistence type="predicted"/>
<keyword evidence="2" id="KW-0812">Transmembrane</keyword>
<organism evidence="3">
    <name type="scientific">Anthurium amnicola</name>
    <dbReference type="NCBI Taxonomy" id="1678845"/>
    <lineage>
        <taxon>Eukaryota</taxon>
        <taxon>Viridiplantae</taxon>
        <taxon>Streptophyta</taxon>
        <taxon>Embryophyta</taxon>
        <taxon>Tracheophyta</taxon>
        <taxon>Spermatophyta</taxon>
        <taxon>Magnoliopsida</taxon>
        <taxon>Liliopsida</taxon>
        <taxon>Araceae</taxon>
        <taxon>Pothoideae</taxon>
        <taxon>Potheae</taxon>
        <taxon>Anthurium</taxon>
    </lineage>
</organism>
<feature type="non-terminal residue" evidence="3">
    <location>
        <position position="1"/>
    </location>
</feature>
<dbReference type="PANTHER" id="PTHR39104:SF1">
    <property type="entry name" value="AMINO ACID-LIGASE"/>
    <property type="match status" value="1"/>
</dbReference>
<gene>
    <name evidence="3" type="primary">AIF1</name>
    <name evidence="3" type="ORF">g.48781</name>
</gene>
<evidence type="ECO:0000256" key="1">
    <source>
        <dbReference type="SAM" id="MobiDB-lite"/>
    </source>
</evidence>
<evidence type="ECO:0000313" key="3">
    <source>
        <dbReference type="EMBL" id="JAT47249.1"/>
    </source>
</evidence>
<name>A0A1D1XXW9_9ARAE</name>
<feature type="region of interest" description="Disordered" evidence="1">
    <location>
        <begin position="249"/>
        <end position="278"/>
    </location>
</feature>
<accession>A0A1D1XXW9</accession>
<feature type="region of interest" description="Disordered" evidence="1">
    <location>
        <begin position="152"/>
        <end position="184"/>
    </location>
</feature>
<reference evidence="3" key="1">
    <citation type="submission" date="2015-07" db="EMBL/GenBank/DDBJ databases">
        <title>Transcriptome Assembly of Anthurium amnicola.</title>
        <authorList>
            <person name="Suzuki J."/>
        </authorList>
    </citation>
    <scope>NUCLEOTIDE SEQUENCE</scope>
</reference>
<keyword evidence="2" id="KW-1133">Transmembrane helix</keyword>
<feature type="compositionally biased region" description="Gly residues" evidence="1">
    <location>
        <begin position="152"/>
        <end position="164"/>
    </location>
</feature>